<protein>
    <recommendedName>
        <fullName evidence="5">GPN-loop GTPase 2</fullName>
    </recommendedName>
</protein>
<name>A0A507BXG5_9FUNG</name>
<proteinExistence type="inferred from homology"/>
<dbReference type="Proteomes" id="UP000319731">
    <property type="component" value="Unassembled WGS sequence"/>
</dbReference>
<evidence type="ECO:0000256" key="2">
    <source>
        <dbReference type="ARBA" id="ARBA00022741"/>
    </source>
</evidence>
<evidence type="ECO:0000313" key="6">
    <source>
        <dbReference type="EMBL" id="TPX34010.1"/>
    </source>
</evidence>
<keyword evidence="3 5" id="KW-0378">Hydrolase</keyword>
<dbReference type="InterPro" id="IPR027417">
    <property type="entry name" value="P-loop_NTPase"/>
</dbReference>
<dbReference type="RefSeq" id="XP_031024852.1">
    <property type="nucleotide sequence ID" value="XM_031169177.1"/>
</dbReference>
<dbReference type="PANTHER" id="PTHR21231:SF3">
    <property type="entry name" value="GPN-LOOP GTPASE 2"/>
    <property type="match status" value="1"/>
</dbReference>
<dbReference type="GeneID" id="42004474"/>
<dbReference type="STRING" id="1806994.A0A507BXG5"/>
<evidence type="ECO:0000256" key="1">
    <source>
        <dbReference type="ARBA" id="ARBA00005290"/>
    </source>
</evidence>
<comment type="function">
    <text evidence="5">Small GTPase required for proper localization of RNA polymerase II and III (RNAPII and RNAPIII). May act at an RNAP assembly step prior to nuclear import.</text>
</comment>
<evidence type="ECO:0000256" key="4">
    <source>
        <dbReference type="ARBA" id="ARBA00023134"/>
    </source>
</evidence>
<evidence type="ECO:0000256" key="3">
    <source>
        <dbReference type="ARBA" id="ARBA00022801"/>
    </source>
</evidence>
<accession>A0A507BXG5</accession>
<comment type="caution">
    <text evidence="6">The sequence shown here is derived from an EMBL/GenBank/DDBJ whole genome shotgun (WGS) entry which is preliminary data.</text>
</comment>
<comment type="subunit">
    <text evidence="5">Binds to RNA polymerase II (RNAPII).</text>
</comment>
<dbReference type="Gene3D" id="3.40.50.300">
    <property type="entry name" value="P-loop containing nucleotide triphosphate hydrolases"/>
    <property type="match status" value="1"/>
</dbReference>
<comment type="similarity">
    <text evidence="1 5">Belongs to the GPN-loop GTPase family.</text>
</comment>
<dbReference type="InterPro" id="IPR004130">
    <property type="entry name" value="Gpn"/>
</dbReference>
<dbReference type="AlphaFoldDB" id="A0A507BXG5"/>
<reference evidence="6 7" key="1">
    <citation type="journal article" date="2019" name="Sci. Rep.">
        <title>Comparative genomics of chytrid fungi reveal insights into the obligate biotrophic and pathogenic lifestyle of Synchytrium endobioticum.</title>
        <authorList>
            <person name="van de Vossenberg B.T.L.H."/>
            <person name="Warris S."/>
            <person name="Nguyen H.D.T."/>
            <person name="van Gent-Pelzer M.P.E."/>
            <person name="Joly D.L."/>
            <person name="van de Geest H.C."/>
            <person name="Bonants P.J.M."/>
            <person name="Smith D.S."/>
            <person name="Levesque C.A."/>
            <person name="van der Lee T.A.J."/>
        </authorList>
    </citation>
    <scope>NUCLEOTIDE SEQUENCE [LARGE SCALE GENOMIC DNA]</scope>
    <source>
        <strain evidence="6 7">JEL517</strain>
    </source>
</reference>
<dbReference type="EMBL" id="QEAO01000016">
    <property type="protein sequence ID" value="TPX34010.1"/>
    <property type="molecule type" value="Genomic_DNA"/>
</dbReference>
<dbReference type="PANTHER" id="PTHR21231">
    <property type="entry name" value="XPA-BINDING PROTEIN 1-RELATED"/>
    <property type="match status" value="1"/>
</dbReference>
<evidence type="ECO:0000256" key="5">
    <source>
        <dbReference type="RuleBase" id="RU365059"/>
    </source>
</evidence>
<evidence type="ECO:0000313" key="7">
    <source>
        <dbReference type="Proteomes" id="UP000319731"/>
    </source>
</evidence>
<dbReference type="GO" id="GO:0003924">
    <property type="term" value="F:GTPase activity"/>
    <property type="evidence" value="ECO:0007669"/>
    <property type="project" value="TreeGrafter"/>
</dbReference>
<dbReference type="OrthoDB" id="5839at2759"/>
<organism evidence="6 7">
    <name type="scientific">Synchytrium microbalum</name>
    <dbReference type="NCBI Taxonomy" id="1806994"/>
    <lineage>
        <taxon>Eukaryota</taxon>
        <taxon>Fungi</taxon>
        <taxon>Fungi incertae sedis</taxon>
        <taxon>Chytridiomycota</taxon>
        <taxon>Chytridiomycota incertae sedis</taxon>
        <taxon>Chytridiomycetes</taxon>
        <taxon>Synchytriales</taxon>
        <taxon>Synchytriaceae</taxon>
        <taxon>Synchytrium</taxon>
    </lineage>
</organism>
<dbReference type="InterPro" id="IPR030231">
    <property type="entry name" value="Gpn2"/>
</dbReference>
<keyword evidence="7" id="KW-1185">Reference proteome</keyword>
<dbReference type="Pfam" id="PF03029">
    <property type="entry name" value="ATP_bind_1"/>
    <property type="match status" value="1"/>
</dbReference>
<sequence length="311" mass="35125">MPFGQVVVGPPGSGKTTYCHGLQQFFTATERPCAVINLDPGNDLLPYYCSVDICDLITVSKVMDEHRLGPNGALVYCIEYIEANLDWLIAKLKPFQDRYIIFDCPGQVELYTHHNGVKSILHKLSKLDYRLCSVHLVDSHYCTDPTKYVAMLLVSLQMMLKLELPHVNVLSKVDLMETYDKLDFKIDFYMEVQDLSYLLDKLNEGTFGQKYLKLNQVLCEVVEDFALVGFYTLCIADKKSVLRVVQAVDKANGFVFGGLTMGNDSILSAASSYGSMMQETLEIQEKYLASSDDEEDEIEIKENVIEEVENS</sequence>
<dbReference type="FunFam" id="3.40.50.300:FF:000338">
    <property type="entry name" value="GPN-loop GTPase 2"/>
    <property type="match status" value="1"/>
</dbReference>
<dbReference type="GO" id="GO:0005737">
    <property type="term" value="C:cytoplasm"/>
    <property type="evidence" value="ECO:0007669"/>
    <property type="project" value="TreeGrafter"/>
</dbReference>
<dbReference type="CDD" id="cd17871">
    <property type="entry name" value="GPN2"/>
    <property type="match status" value="1"/>
</dbReference>
<dbReference type="SUPFAM" id="SSF52540">
    <property type="entry name" value="P-loop containing nucleoside triphosphate hydrolases"/>
    <property type="match status" value="1"/>
</dbReference>
<keyword evidence="4 5" id="KW-0342">GTP-binding</keyword>
<gene>
    <name evidence="6" type="ORF">SmJEL517_g03249</name>
</gene>
<dbReference type="GO" id="GO:0005525">
    <property type="term" value="F:GTP binding"/>
    <property type="evidence" value="ECO:0007669"/>
    <property type="project" value="UniProtKB-KW"/>
</dbReference>
<keyword evidence="2 5" id="KW-0547">Nucleotide-binding</keyword>